<evidence type="ECO:0000313" key="2">
    <source>
        <dbReference type="EMBL" id="ANH83550.1"/>
    </source>
</evidence>
<dbReference type="STRING" id="1176587.A8C56_23545"/>
<evidence type="ECO:0000313" key="3">
    <source>
        <dbReference type="Proteomes" id="UP000077667"/>
    </source>
</evidence>
<name>A0A1A9I9Y9_9BACT</name>
<evidence type="ECO:0008006" key="4">
    <source>
        <dbReference type="Google" id="ProtNLM"/>
    </source>
</evidence>
<dbReference type="OrthoDB" id="680019at2"/>
<dbReference type="KEGG" id="nia:A8C56_23545"/>
<organism evidence="2 3">
    <name type="scientific">Niabella ginsenosidivorans</name>
    <dbReference type="NCBI Taxonomy" id="1176587"/>
    <lineage>
        <taxon>Bacteria</taxon>
        <taxon>Pseudomonadati</taxon>
        <taxon>Bacteroidota</taxon>
        <taxon>Chitinophagia</taxon>
        <taxon>Chitinophagales</taxon>
        <taxon>Chitinophagaceae</taxon>
        <taxon>Niabella</taxon>
    </lineage>
</organism>
<proteinExistence type="predicted"/>
<gene>
    <name evidence="2" type="ORF">A8C56_23545</name>
</gene>
<reference evidence="2 3" key="1">
    <citation type="submission" date="2016-05" db="EMBL/GenBank/DDBJ databases">
        <title>Niabella ginsenosidivorans BS26 whole genome sequencing.</title>
        <authorList>
            <person name="Im W.T."/>
            <person name="Siddiqi M.Z."/>
        </authorList>
    </citation>
    <scope>NUCLEOTIDE SEQUENCE [LARGE SCALE GENOMIC DNA]</scope>
    <source>
        <strain evidence="2 3">BS26</strain>
    </source>
</reference>
<accession>A0A1A9I9Y9</accession>
<dbReference type="AlphaFoldDB" id="A0A1A9I9Y9"/>
<evidence type="ECO:0000256" key="1">
    <source>
        <dbReference type="SAM" id="MobiDB-lite"/>
    </source>
</evidence>
<sequence length="96" mass="10954">MPFKKGQSGNEAGRKPGTPNKTTTELRLFISEFLNQNKSGLQRAWIELEPKDKFSAFQSLLKFALPQKMSQQIDFNNLDEDVLDAIIDRLNPNTNE</sequence>
<protein>
    <recommendedName>
        <fullName evidence="4">DUF5681 domain-containing protein</fullName>
    </recommendedName>
</protein>
<feature type="region of interest" description="Disordered" evidence="1">
    <location>
        <begin position="1"/>
        <end position="22"/>
    </location>
</feature>
<dbReference type="EMBL" id="CP015772">
    <property type="protein sequence ID" value="ANH83550.1"/>
    <property type="molecule type" value="Genomic_DNA"/>
</dbReference>
<keyword evidence="3" id="KW-1185">Reference proteome</keyword>
<dbReference type="RefSeq" id="WP_067761212.1">
    <property type="nucleotide sequence ID" value="NZ_CP015772.1"/>
</dbReference>
<dbReference type="Proteomes" id="UP000077667">
    <property type="component" value="Chromosome"/>
</dbReference>